<proteinExistence type="predicted"/>
<dbReference type="Proteomes" id="UP001199816">
    <property type="component" value="Unassembled WGS sequence"/>
</dbReference>
<accession>A0ABS8PNQ2</accession>
<name>A0ABS8PNQ2_9BACT</name>
<sequence>MFTRKDDHQPSTRINLYAWERRGPTANDEGVSVTGNRMQCSAVAPGIFRIMQQLIMPFSVQPATESGCIDIDFRSPGIIPVSQMTTKIDITVPPAEGVPYLIIPYYLEN</sequence>
<evidence type="ECO:0000313" key="2">
    <source>
        <dbReference type="Proteomes" id="UP001199816"/>
    </source>
</evidence>
<keyword evidence="2" id="KW-1185">Reference proteome</keyword>
<gene>
    <name evidence="1" type="ORF">LQ567_08125</name>
</gene>
<dbReference type="RefSeq" id="WP_231003997.1">
    <property type="nucleotide sequence ID" value="NZ_JAJNEC010000005.1"/>
</dbReference>
<evidence type="ECO:0000313" key="1">
    <source>
        <dbReference type="EMBL" id="MCD2422724.1"/>
    </source>
</evidence>
<reference evidence="1 2" key="1">
    <citation type="submission" date="2021-11" db="EMBL/GenBank/DDBJ databases">
        <title>Genomic of Niabella pedocola.</title>
        <authorList>
            <person name="Wu T."/>
        </authorList>
    </citation>
    <scope>NUCLEOTIDE SEQUENCE [LARGE SCALE GENOMIC DNA]</scope>
    <source>
        <strain evidence="1 2">JCM 31011</strain>
    </source>
</reference>
<protein>
    <submittedName>
        <fullName evidence="1">Uncharacterized protein</fullName>
    </submittedName>
</protein>
<dbReference type="EMBL" id="JAJNEC010000005">
    <property type="protein sequence ID" value="MCD2422724.1"/>
    <property type="molecule type" value="Genomic_DNA"/>
</dbReference>
<organism evidence="1 2">
    <name type="scientific">Niabella pedocola</name>
    <dbReference type="NCBI Taxonomy" id="1752077"/>
    <lineage>
        <taxon>Bacteria</taxon>
        <taxon>Pseudomonadati</taxon>
        <taxon>Bacteroidota</taxon>
        <taxon>Chitinophagia</taxon>
        <taxon>Chitinophagales</taxon>
        <taxon>Chitinophagaceae</taxon>
        <taxon>Niabella</taxon>
    </lineage>
</organism>
<comment type="caution">
    <text evidence="1">The sequence shown here is derived from an EMBL/GenBank/DDBJ whole genome shotgun (WGS) entry which is preliminary data.</text>
</comment>